<gene>
    <name evidence="2" type="ORF">DO021_14560</name>
    <name evidence="1" type="ORF">EYB58_10475</name>
</gene>
<name>A0A328F9E5_9BACT</name>
<evidence type="ECO:0000313" key="2">
    <source>
        <dbReference type="EMBL" id="RAM01294.1"/>
    </source>
</evidence>
<dbReference type="Proteomes" id="UP000248798">
    <property type="component" value="Unassembled WGS sequence"/>
</dbReference>
<dbReference type="RefSeq" id="WP_111957945.1">
    <property type="nucleotide sequence ID" value="NZ_CP036313.1"/>
</dbReference>
<dbReference type="EMBL" id="QLNI01000029">
    <property type="protein sequence ID" value="RAM01294.1"/>
    <property type="molecule type" value="Genomic_DNA"/>
</dbReference>
<reference evidence="1 4" key="2">
    <citation type="submission" date="2019-02" db="EMBL/GenBank/DDBJ databases">
        <title>Complete genome sequence of Desulfobacter hydrogenophilus AcRS1.</title>
        <authorList>
            <person name="Marietou A."/>
            <person name="Lund M.B."/>
            <person name="Marshall I.P.G."/>
            <person name="Schreiber L."/>
            <person name="Jorgensen B."/>
        </authorList>
    </citation>
    <scope>NUCLEOTIDE SEQUENCE [LARGE SCALE GENOMIC DNA]</scope>
    <source>
        <strain evidence="1 4">AcRS1</strain>
    </source>
</reference>
<organism evidence="2 3">
    <name type="scientific">Desulfobacter hydrogenophilus</name>
    <dbReference type="NCBI Taxonomy" id="2291"/>
    <lineage>
        <taxon>Bacteria</taxon>
        <taxon>Pseudomonadati</taxon>
        <taxon>Thermodesulfobacteriota</taxon>
        <taxon>Desulfobacteria</taxon>
        <taxon>Desulfobacterales</taxon>
        <taxon>Desulfobacteraceae</taxon>
        <taxon>Desulfobacter</taxon>
    </lineage>
</organism>
<proteinExistence type="predicted"/>
<protein>
    <submittedName>
        <fullName evidence="2">Uncharacterized protein</fullName>
    </submittedName>
</protein>
<dbReference type="EMBL" id="CP036313">
    <property type="protein sequence ID" value="QBH13309.1"/>
    <property type="molecule type" value="Genomic_DNA"/>
</dbReference>
<evidence type="ECO:0000313" key="4">
    <source>
        <dbReference type="Proteomes" id="UP000293902"/>
    </source>
</evidence>
<keyword evidence="4" id="KW-1185">Reference proteome</keyword>
<dbReference type="AlphaFoldDB" id="A0A328F9E5"/>
<dbReference type="Proteomes" id="UP000293902">
    <property type="component" value="Chromosome"/>
</dbReference>
<evidence type="ECO:0000313" key="3">
    <source>
        <dbReference type="Proteomes" id="UP000248798"/>
    </source>
</evidence>
<sequence>MRFISIFDRSDIFDHVMGTGRQDRIAGSPEMAVTGPRRMGKRIQRYNGNRVCDMVGSVNIDWTKPTG</sequence>
<reference evidence="2 3" key="1">
    <citation type="submission" date="2018-06" db="EMBL/GenBank/DDBJ databases">
        <title>Complete Genome Sequence of Desulfobacter hydrogenophilus (DSM3380).</title>
        <authorList>
            <person name="Marietou A."/>
            <person name="Schreiber L."/>
            <person name="Marshall I."/>
            <person name="Jorgensen B."/>
        </authorList>
    </citation>
    <scope>NUCLEOTIDE SEQUENCE [LARGE SCALE GENOMIC DNA]</scope>
    <source>
        <strain evidence="2 3">DSM 3380</strain>
    </source>
</reference>
<accession>A0A328F9E5</accession>
<evidence type="ECO:0000313" key="1">
    <source>
        <dbReference type="EMBL" id="QBH13309.1"/>
    </source>
</evidence>